<proteinExistence type="predicted"/>
<keyword evidence="3" id="KW-1185">Reference proteome</keyword>
<protein>
    <submittedName>
        <fullName evidence="2">Uncharacterized protein</fullName>
    </submittedName>
</protein>
<dbReference type="AlphaFoldDB" id="A0A0E0JZ66"/>
<dbReference type="HOGENOM" id="CLU_131174_0_0_1"/>
<dbReference type="Proteomes" id="UP000026962">
    <property type="component" value="Chromosome 2"/>
</dbReference>
<accession>A0A0E0JZ66</accession>
<feature type="region of interest" description="Disordered" evidence="1">
    <location>
        <begin position="74"/>
        <end position="166"/>
    </location>
</feature>
<name>A0A0E0JZ66_ORYPU</name>
<organism evidence="2">
    <name type="scientific">Oryza punctata</name>
    <name type="common">Red rice</name>
    <dbReference type="NCBI Taxonomy" id="4537"/>
    <lineage>
        <taxon>Eukaryota</taxon>
        <taxon>Viridiplantae</taxon>
        <taxon>Streptophyta</taxon>
        <taxon>Embryophyta</taxon>
        <taxon>Tracheophyta</taxon>
        <taxon>Spermatophyta</taxon>
        <taxon>Magnoliopsida</taxon>
        <taxon>Liliopsida</taxon>
        <taxon>Poales</taxon>
        <taxon>Poaceae</taxon>
        <taxon>BOP clade</taxon>
        <taxon>Oryzoideae</taxon>
        <taxon>Oryzeae</taxon>
        <taxon>Oryzinae</taxon>
        <taxon>Oryza</taxon>
    </lineage>
</organism>
<feature type="compositionally biased region" description="Basic and acidic residues" evidence="1">
    <location>
        <begin position="77"/>
        <end position="119"/>
    </location>
</feature>
<reference evidence="2" key="1">
    <citation type="submission" date="2015-04" db="UniProtKB">
        <authorList>
            <consortium name="EnsemblPlants"/>
        </authorList>
    </citation>
    <scope>IDENTIFICATION</scope>
</reference>
<dbReference type="EnsemblPlants" id="OPUNC02G12990.1">
    <property type="protein sequence ID" value="OPUNC02G12990.1"/>
    <property type="gene ID" value="OPUNC02G12990"/>
</dbReference>
<evidence type="ECO:0000313" key="3">
    <source>
        <dbReference type="Proteomes" id="UP000026962"/>
    </source>
</evidence>
<sequence>MAMILARTGHTGFAGTLEEAAAEVLPLGGAALQQRTPLLARPRRGGGARATERKEQAAAIACCSRLSLSLVRRRSKGCSDRARETECEQRSEELGKTGRRVEQGRGRGKIPDEVWVGRDAHRRATMRRKQEDAGRHLCSQDGDRRKRRARRRNSRPRPRLRPDGMD</sequence>
<feature type="compositionally biased region" description="Basic residues" evidence="1">
    <location>
        <begin position="145"/>
        <end position="159"/>
    </location>
</feature>
<reference evidence="2" key="2">
    <citation type="submission" date="2018-05" db="EMBL/GenBank/DDBJ databases">
        <title>OpunRS2 (Oryza punctata Reference Sequence Version 2).</title>
        <authorList>
            <person name="Zhang J."/>
            <person name="Kudrna D."/>
            <person name="Lee S."/>
            <person name="Talag J."/>
            <person name="Welchert J."/>
            <person name="Wing R.A."/>
        </authorList>
    </citation>
    <scope>NUCLEOTIDE SEQUENCE [LARGE SCALE GENOMIC DNA]</scope>
</reference>
<evidence type="ECO:0000256" key="1">
    <source>
        <dbReference type="SAM" id="MobiDB-lite"/>
    </source>
</evidence>
<dbReference type="Gramene" id="OPUNC02G12990.1">
    <property type="protein sequence ID" value="OPUNC02G12990.1"/>
    <property type="gene ID" value="OPUNC02G12990"/>
</dbReference>
<evidence type="ECO:0000313" key="2">
    <source>
        <dbReference type="EnsemblPlants" id="OPUNC02G12990.1"/>
    </source>
</evidence>